<protein>
    <submittedName>
        <fullName evidence="1">Uncharacterized protein</fullName>
    </submittedName>
</protein>
<dbReference type="EMBL" id="CP089278">
    <property type="protein sequence ID" value="USP79734.1"/>
    <property type="molecule type" value="Genomic_DNA"/>
</dbReference>
<gene>
    <name evidence="1" type="ORF">yc1106_07008</name>
</gene>
<proteinExistence type="predicted"/>
<dbReference type="AlphaFoldDB" id="A0A9Q9DVD0"/>
<reference evidence="1" key="1">
    <citation type="submission" date="2021-12" db="EMBL/GenBank/DDBJ databases">
        <title>Curvularia clavata genome.</title>
        <authorList>
            <person name="Cao Y."/>
        </authorList>
    </citation>
    <scope>NUCLEOTIDE SEQUENCE</scope>
    <source>
        <strain evidence="1">Yc1106</strain>
    </source>
</reference>
<dbReference type="VEuPathDB" id="FungiDB:yc1106_07008"/>
<organism evidence="1 2">
    <name type="scientific">Curvularia clavata</name>
    <dbReference type="NCBI Taxonomy" id="95742"/>
    <lineage>
        <taxon>Eukaryota</taxon>
        <taxon>Fungi</taxon>
        <taxon>Dikarya</taxon>
        <taxon>Ascomycota</taxon>
        <taxon>Pezizomycotina</taxon>
        <taxon>Dothideomycetes</taxon>
        <taxon>Pleosporomycetidae</taxon>
        <taxon>Pleosporales</taxon>
        <taxon>Pleosporineae</taxon>
        <taxon>Pleosporaceae</taxon>
        <taxon>Curvularia</taxon>
    </lineage>
</organism>
<evidence type="ECO:0000313" key="1">
    <source>
        <dbReference type="EMBL" id="USP79734.1"/>
    </source>
</evidence>
<keyword evidence="2" id="KW-1185">Reference proteome</keyword>
<dbReference type="Proteomes" id="UP001056012">
    <property type="component" value="Chromosome 5"/>
</dbReference>
<sequence>MDSDSGRNSQAAICPSIHPNAMLSRVFWQKNLGRGGDVQLTALDHVAPWAIRRVSDHWEAAVPAYSSCQLPAAIHPLASWLTFLPEPGAPTWTRCVWRWIDLLHLLSPAGPDAVQ</sequence>
<accession>A0A9Q9DVD0</accession>
<name>A0A9Q9DVD0_CURCL</name>
<evidence type="ECO:0000313" key="2">
    <source>
        <dbReference type="Proteomes" id="UP001056012"/>
    </source>
</evidence>